<evidence type="ECO:0000313" key="2">
    <source>
        <dbReference type="Proteomes" id="UP000007054"/>
    </source>
</evidence>
<accession>D4LC60</accession>
<dbReference type="HOGENOM" id="CLU_2481412_0_0_9"/>
<dbReference type="Proteomes" id="UP000007054">
    <property type="component" value="Chromosome"/>
</dbReference>
<dbReference type="BioCyc" id="RCHA213810:RUM_RS05025-MONOMER"/>
<dbReference type="EMBL" id="FP929052">
    <property type="protein sequence ID" value="CBL17205.1"/>
    <property type="molecule type" value="Genomic_DNA"/>
</dbReference>
<dbReference type="RefSeq" id="WP_015558112.1">
    <property type="nucleotide sequence ID" value="NC_021039.1"/>
</dbReference>
<dbReference type="AlphaFoldDB" id="D4LC60"/>
<protein>
    <submittedName>
        <fullName evidence="1">Uncharacterized protein</fullName>
    </submittedName>
</protein>
<evidence type="ECO:0000313" key="1">
    <source>
        <dbReference type="EMBL" id="CBL17205.1"/>
    </source>
</evidence>
<sequence>MRDPEMMVTPQEARKLFEESTLFDMQQAYLLHEAYRRQYTDESGNQEWEDTRLLSFLYYIGRIQGIREERYRRRKAHSMRGRGSAQN</sequence>
<dbReference type="STRING" id="213810.RUM_10450"/>
<proteinExistence type="predicted"/>
<dbReference type="PATRIC" id="fig|213810.4.peg.945"/>
<dbReference type="GeneID" id="83155798"/>
<dbReference type="KEGG" id="rch:RUM_10450"/>
<organism evidence="1 2">
    <name type="scientific">Ruminococcus champanellensis (strain DSM 18848 / JCM 17042 / KCTC 15320 / 18P13)</name>
    <dbReference type="NCBI Taxonomy" id="213810"/>
    <lineage>
        <taxon>Bacteria</taxon>
        <taxon>Bacillati</taxon>
        <taxon>Bacillota</taxon>
        <taxon>Clostridia</taxon>
        <taxon>Eubacteriales</taxon>
        <taxon>Oscillospiraceae</taxon>
        <taxon>Ruminococcus</taxon>
    </lineage>
</organism>
<keyword evidence="2" id="KW-1185">Reference proteome</keyword>
<dbReference type="OrthoDB" id="2113049at2"/>
<name>D4LC60_RUMC1</name>
<reference evidence="1" key="1">
    <citation type="submission" date="2010-03" db="EMBL/GenBank/DDBJ databases">
        <title>The genome sequence of Ruminococcus sp. 18P13.</title>
        <authorList>
            <consortium name="metaHIT consortium -- http://www.metahit.eu/"/>
            <person name="Pajon A."/>
            <person name="Turner K."/>
            <person name="Parkhill J."/>
            <person name="Bernalier A."/>
        </authorList>
    </citation>
    <scope>NUCLEOTIDE SEQUENCE [LARGE SCALE GENOMIC DNA]</scope>
    <source>
        <strain evidence="1">Type strain: 18P13</strain>
    </source>
</reference>
<gene>
    <name evidence="1" type="ordered locus">RUM_10450</name>
</gene>
<reference evidence="1" key="2">
    <citation type="submission" date="2010-03" db="EMBL/GenBank/DDBJ databases">
        <authorList>
            <person name="Pajon A."/>
        </authorList>
    </citation>
    <scope>NUCLEOTIDE SEQUENCE</scope>
    <source>
        <strain evidence="1">Type strain: 18P13</strain>
    </source>
</reference>